<gene>
    <name evidence="1" type="ORF">METZ01_LOCUS365595</name>
</gene>
<sequence>MALRLYPFRQYNETDVINLFANQVVDDNPSTDGNGSAGVMVKVLSGNMNQDTFDLIGSDYLGKTDYPFLGADKYPTVPLRFTAATTGAPVLGVTLNQTIKNDENGEKLLYNPVKKDELQAVLSGQACPVATRGLFTFDESAYEKTGGSVIPGNLVGISPGNPGKLTG</sequence>
<proteinExistence type="predicted"/>
<dbReference type="EMBL" id="UINC01131187">
    <property type="protein sequence ID" value="SVD12741.1"/>
    <property type="molecule type" value="Genomic_DNA"/>
</dbReference>
<protein>
    <submittedName>
        <fullName evidence="1">Uncharacterized protein</fullName>
    </submittedName>
</protein>
<accession>A0A382SUY4</accession>
<feature type="non-terminal residue" evidence="1">
    <location>
        <position position="167"/>
    </location>
</feature>
<organism evidence="1">
    <name type="scientific">marine metagenome</name>
    <dbReference type="NCBI Taxonomy" id="408172"/>
    <lineage>
        <taxon>unclassified sequences</taxon>
        <taxon>metagenomes</taxon>
        <taxon>ecological metagenomes</taxon>
    </lineage>
</organism>
<dbReference type="AlphaFoldDB" id="A0A382SUY4"/>
<evidence type="ECO:0000313" key="1">
    <source>
        <dbReference type="EMBL" id="SVD12741.1"/>
    </source>
</evidence>
<name>A0A382SUY4_9ZZZZ</name>
<reference evidence="1" key="1">
    <citation type="submission" date="2018-05" db="EMBL/GenBank/DDBJ databases">
        <authorList>
            <person name="Lanie J.A."/>
            <person name="Ng W.-L."/>
            <person name="Kazmierczak K.M."/>
            <person name="Andrzejewski T.M."/>
            <person name="Davidsen T.M."/>
            <person name="Wayne K.J."/>
            <person name="Tettelin H."/>
            <person name="Glass J.I."/>
            <person name="Rusch D."/>
            <person name="Podicherti R."/>
            <person name="Tsui H.-C.T."/>
            <person name="Winkler M.E."/>
        </authorList>
    </citation>
    <scope>NUCLEOTIDE SEQUENCE</scope>
</reference>